<dbReference type="GO" id="GO:0035494">
    <property type="term" value="P:SNARE complex disassembly"/>
    <property type="evidence" value="ECO:0007669"/>
    <property type="project" value="TreeGrafter"/>
</dbReference>
<evidence type="ECO:0000256" key="1">
    <source>
        <dbReference type="ARBA" id="ARBA00010050"/>
    </source>
</evidence>
<dbReference type="PANTHER" id="PTHR13768">
    <property type="entry name" value="SOLUBLE NSF ATTACHMENT PROTEIN SNAP"/>
    <property type="match status" value="1"/>
</dbReference>
<proteinExistence type="inferred from homology"/>
<dbReference type="Pfam" id="PF14938">
    <property type="entry name" value="SNAP"/>
    <property type="match status" value="1"/>
</dbReference>
<dbReference type="PRINTS" id="PR00448">
    <property type="entry name" value="NSFATTACHMNT"/>
</dbReference>
<dbReference type="SUPFAM" id="SSF48452">
    <property type="entry name" value="TPR-like"/>
    <property type="match status" value="1"/>
</dbReference>
<reference evidence="5" key="1">
    <citation type="submission" date="2015-04" db="EMBL/GenBank/DDBJ databases">
        <title>The genome sequence of the plant pathogenic Rhizarian Plasmodiophora brassicae reveals insights in its biotrophic life cycle and the origin of chitin synthesis.</title>
        <authorList>
            <person name="Schwelm A."/>
            <person name="Fogelqvist J."/>
            <person name="Knaust A."/>
            <person name="Julke S."/>
            <person name="Lilja T."/>
            <person name="Dhandapani V."/>
            <person name="Bonilla-Rosso G."/>
            <person name="Karlsson M."/>
            <person name="Shevchenko A."/>
            <person name="Choi S.R."/>
            <person name="Kim H.G."/>
            <person name="Park J.Y."/>
            <person name="Lim Y.P."/>
            <person name="Ludwig-Muller J."/>
            <person name="Dixelius C."/>
        </authorList>
    </citation>
    <scope>NUCLEOTIDE SEQUENCE</scope>
    <source>
        <tissue evidence="5">Potato root galls</tissue>
    </source>
</reference>
<dbReference type="GO" id="GO:0031201">
    <property type="term" value="C:SNARE complex"/>
    <property type="evidence" value="ECO:0007669"/>
    <property type="project" value="TreeGrafter"/>
</dbReference>
<dbReference type="GO" id="GO:0005483">
    <property type="term" value="F:soluble NSF attachment protein activity"/>
    <property type="evidence" value="ECO:0007669"/>
    <property type="project" value="TreeGrafter"/>
</dbReference>
<protein>
    <recommendedName>
        <fullName evidence="6">Alpha-soluble NSF attachment protein</fullName>
    </recommendedName>
</protein>
<comment type="function">
    <text evidence="4">Required for vesicular transport between the endoplasmic reticulum and the Golgi apparatus.</text>
</comment>
<keyword evidence="4" id="KW-0472">Membrane</keyword>
<keyword evidence="2 4" id="KW-0813">Transport</keyword>
<dbReference type="InterPro" id="IPR011990">
    <property type="entry name" value="TPR-like_helical_dom_sf"/>
</dbReference>
<dbReference type="CDD" id="cd15832">
    <property type="entry name" value="SNAP"/>
    <property type="match status" value="1"/>
</dbReference>
<accession>A0A0H5QIY6</accession>
<keyword evidence="4" id="KW-0931">ER-Golgi transport</keyword>
<organism evidence="5">
    <name type="scientific">Spongospora subterranea</name>
    <dbReference type="NCBI Taxonomy" id="70186"/>
    <lineage>
        <taxon>Eukaryota</taxon>
        <taxon>Sar</taxon>
        <taxon>Rhizaria</taxon>
        <taxon>Endomyxa</taxon>
        <taxon>Phytomyxea</taxon>
        <taxon>Plasmodiophorida</taxon>
        <taxon>Plasmodiophoridae</taxon>
        <taxon>Spongospora</taxon>
    </lineage>
</organism>
<name>A0A0H5QIY6_9EUKA</name>
<dbReference type="GO" id="GO:0019905">
    <property type="term" value="F:syntaxin binding"/>
    <property type="evidence" value="ECO:0007669"/>
    <property type="project" value="TreeGrafter"/>
</dbReference>
<sequence length="295" mass="32467">DMAERAAELVAEAHQKMKPGFLGLFKKVDEGAELFEKAAGQYKLAKLLKEAAETYLLAASAYKEADDSTKSRNCYIDAAKCYKKTSPSEAIRLFKIATIMHTEANQLASAAKIYKEIGELCEEEHDVKGAIEAYSQAADCYTAEDQTTSGNQCLILVANLSATVEDYRRAIVIYEDVATASLDNKLLQWSAKTYYFQAILCHLALSASGSSGLSGADEAITRYKNAYAAFETSRECKFCEQLCEAIAQGDIEKFQDAVFDFDNISKLDAWKTSILLQIKKSIHKATSEVGDVDLT</sequence>
<dbReference type="InterPro" id="IPR000744">
    <property type="entry name" value="NSF_attach"/>
</dbReference>
<dbReference type="AlphaFoldDB" id="A0A0H5QIY6"/>
<feature type="non-terminal residue" evidence="5">
    <location>
        <position position="1"/>
    </location>
</feature>
<comment type="similarity">
    <text evidence="1 4">Belongs to the SNAP family.</text>
</comment>
<dbReference type="GO" id="GO:0005774">
    <property type="term" value="C:vacuolar membrane"/>
    <property type="evidence" value="ECO:0007669"/>
    <property type="project" value="TreeGrafter"/>
</dbReference>
<evidence type="ECO:0008006" key="6">
    <source>
        <dbReference type="Google" id="ProtNLM"/>
    </source>
</evidence>
<evidence type="ECO:0000313" key="5">
    <source>
        <dbReference type="EMBL" id="CRZ01612.1"/>
    </source>
</evidence>
<keyword evidence="3 4" id="KW-0653">Protein transport</keyword>
<dbReference type="EMBL" id="HACM01001170">
    <property type="protein sequence ID" value="CRZ01612.1"/>
    <property type="molecule type" value="Transcribed_RNA"/>
</dbReference>
<dbReference type="Gene3D" id="1.25.40.10">
    <property type="entry name" value="Tetratricopeptide repeat domain"/>
    <property type="match status" value="1"/>
</dbReference>
<comment type="subcellular location">
    <subcellularLocation>
        <location evidence="4">Membrane</location>
        <topology evidence="4">Peripheral membrane protein</topology>
    </subcellularLocation>
</comment>
<evidence type="ECO:0000256" key="3">
    <source>
        <dbReference type="ARBA" id="ARBA00022927"/>
    </source>
</evidence>
<dbReference type="PANTHER" id="PTHR13768:SF8">
    <property type="entry name" value="ALPHA-SOLUBLE NSF ATTACHMENT PROTEIN"/>
    <property type="match status" value="1"/>
</dbReference>
<evidence type="ECO:0000256" key="2">
    <source>
        <dbReference type="ARBA" id="ARBA00022448"/>
    </source>
</evidence>
<evidence type="ECO:0000256" key="4">
    <source>
        <dbReference type="RuleBase" id="RU367013"/>
    </source>
</evidence>
<dbReference type="GO" id="GO:0006886">
    <property type="term" value="P:intracellular protein transport"/>
    <property type="evidence" value="ECO:0007669"/>
    <property type="project" value="UniProtKB-UniRule"/>
</dbReference>